<dbReference type="EMBL" id="JAAAHS010000069">
    <property type="protein sequence ID" value="NBE52142.1"/>
    <property type="molecule type" value="Genomic_DNA"/>
</dbReference>
<evidence type="ECO:0000256" key="1">
    <source>
        <dbReference type="SAM" id="MobiDB-lite"/>
    </source>
</evidence>
<dbReference type="AlphaFoldDB" id="A0A964USF0"/>
<reference evidence="2" key="1">
    <citation type="submission" date="2020-01" db="EMBL/GenBank/DDBJ databases">
        <title>Whole-genome analyses of novel actinobacteria.</title>
        <authorList>
            <person name="Sahin N."/>
        </authorList>
    </citation>
    <scope>NUCLEOTIDE SEQUENCE</scope>
    <source>
        <strain evidence="2">YC537</strain>
    </source>
</reference>
<protein>
    <submittedName>
        <fullName evidence="2">Uncharacterized protein</fullName>
    </submittedName>
</protein>
<dbReference type="Proteomes" id="UP000598297">
    <property type="component" value="Unassembled WGS sequence"/>
</dbReference>
<keyword evidence="3" id="KW-1185">Reference proteome</keyword>
<evidence type="ECO:0000313" key="3">
    <source>
        <dbReference type="Proteomes" id="UP000598297"/>
    </source>
</evidence>
<dbReference type="RefSeq" id="WP_161696789.1">
    <property type="nucleotide sequence ID" value="NZ_JAAAHS010000069.1"/>
</dbReference>
<comment type="caution">
    <text evidence="2">The sequence shown here is derived from an EMBL/GenBank/DDBJ whole genome shotgun (WGS) entry which is preliminary data.</text>
</comment>
<evidence type="ECO:0000313" key="2">
    <source>
        <dbReference type="EMBL" id="NBE52142.1"/>
    </source>
</evidence>
<gene>
    <name evidence="2" type="ORF">GUY60_12055</name>
</gene>
<feature type="region of interest" description="Disordered" evidence="1">
    <location>
        <begin position="647"/>
        <end position="667"/>
    </location>
</feature>
<sequence length="667" mass="74237">MTEQDHVTVNDPRGPVNNGVGHQYVFYGAGADWMIRKGVESLRITREDRVHLADRFVAPLGYRVAADRLAKPGSVVLLEAPPGSGRRAAAIMLLHRFGEDGGVDEEVTRFEELPATGKDENPFAPGEGDRFLLDLSGITDEEVYAEAQRRLAVRRSQVQEAGAHMAVVLASGMEHAHAPDLEPHTVMLGRPRGITVVTRYLRMDRMTFGSADLGNADLQRLCDRAPMRELARLARLVRAARDSGRFGADFAGWLSQATQAVTDRADDVRRQVTTVRTTPERALLLATAVFEEARADTVYEAWHDLMRAVKHEEEETTELAQADFGERLAALGIERAPDGRLRFKHLAYADAVRTYFWANFPGVRDDLRDWIGEGTGLDGLTTDDRVNVVIRFGERSLAVGQPDHLFDLVVRWADSTTGLSCDPRAVAALELGLSHERFGGRFRKRMYECARSGPLSGGLARVLTTVCRQSLGATHPDQAIVRLHYLAVRKGTAAREAREALLDLAGRDRRLYRLLIDRLRERARREPGEAELHLRLLTELLRNDRAPDPPPWLDLFLGWETVFSQPPTELWPPLVSSWLDAAAGDRTRETGLGLMVGATRGRAAELHRLYAIACDWAGIARHPARAATAALFWQRIDHAQYARTESYARTEDAERAGAGPRTTEEAR</sequence>
<dbReference type="OrthoDB" id="3848913at2"/>
<accession>A0A964USF0</accession>
<name>A0A964USF0_9ACTN</name>
<organism evidence="2 3">
    <name type="scientific">Streptomyces boluensis</name>
    <dbReference type="NCBI Taxonomy" id="1775135"/>
    <lineage>
        <taxon>Bacteria</taxon>
        <taxon>Bacillati</taxon>
        <taxon>Actinomycetota</taxon>
        <taxon>Actinomycetes</taxon>
        <taxon>Kitasatosporales</taxon>
        <taxon>Streptomycetaceae</taxon>
        <taxon>Streptomyces</taxon>
    </lineage>
</organism>
<proteinExistence type="predicted"/>